<dbReference type="InterPro" id="IPR001607">
    <property type="entry name" value="Znf_UBP"/>
</dbReference>
<keyword evidence="3 7" id="KW-0863">Zinc-finger</keyword>
<dbReference type="EC" id="3.4.19.12" evidence="8"/>
<dbReference type="Pfam" id="PF02148">
    <property type="entry name" value="zf-UBP"/>
    <property type="match status" value="1"/>
</dbReference>
<evidence type="ECO:0000256" key="3">
    <source>
        <dbReference type="ARBA" id="ARBA00022771"/>
    </source>
</evidence>
<keyword evidence="8" id="KW-0833">Ubl conjugation pathway</keyword>
<dbReference type="Gene3D" id="3.30.40.10">
    <property type="entry name" value="Zinc/RING finger domain, C3HC4 (zinc finger)"/>
    <property type="match status" value="2"/>
</dbReference>
<feature type="active site" description="Proton acceptor" evidence="5">
    <location>
        <position position="805"/>
    </location>
</feature>
<dbReference type="AlphaFoldDB" id="A0AAE0I248"/>
<keyword evidence="8" id="KW-0788">Thiol protease</keyword>
<dbReference type="InterPro" id="IPR001394">
    <property type="entry name" value="Peptidase_C19_UCH"/>
</dbReference>
<dbReference type="InterPro" id="IPR009060">
    <property type="entry name" value="UBA-like_sf"/>
</dbReference>
<proteinExistence type="inferred from homology"/>
<dbReference type="InterPro" id="IPR016652">
    <property type="entry name" value="Ubiquitinyl_hydrolase"/>
</dbReference>
<evidence type="ECO:0000256" key="4">
    <source>
        <dbReference type="ARBA" id="ARBA00022833"/>
    </source>
</evidence>
<dbReference type="InterPro" id="IPR038765">
    <property type="entry name" value="Papain-like_cys_pep_sf"/>
</dbReference>
<evidence type="ECO:0000313" key="12">
    <source>
        <dbReference type="EMBL" id="KAK3316960.1"/>
    </source>
</evidence>
<feature type="compositionally biased region" description="Basic and acidic residues" evidence="9">
    <location>
        <begin position="684"/>
        <end position="694"/>
    </location>
</feature>
<dbReference type="GO" id="GO:0006508">
    <property type="term" value="P:proteolysis"/>
    <property type="evidence" value="ECO:0007669"/>
    <property type="project" value="UniProtKB-KW"/>
</dbReference>
<accession>A0AAE0I248</accession>
<feature type="region of interest" description="Disordered" evidence="9">
    <location>
        <begin position="749"/>
        <end position="781"/>
    </location>
</feature>
<evidence type="ECO:0000256" key="1">
    <source>
        <dbReference type="ARBA" id="ARBA00022723"/>
    </source>
</evidence>
<dbReference type="SMART" id="SM00290">
    <property type="entry name" value="ZnF_UBP"/>
    <property type="match status" value="2"/>
</dbReference>
<keyword evidence="8" id="KW-0378">Hydrolase</keyword>
<name>A0AAE0I248_9PEZI</name>
<evidence type="ECO:0000259" key="11">
    <source>
        <dbReference type="PROSITE" id="PS50271"/>
    </source>
</evidence>
<feature type="compositionally biased region" description="Polar residues" evidence="9">
    <location>
        <begin position="924"/>
        <end position="935"/>
    </location>
</feature>
<dbReference type="PANTHER" id="PTHR24006">
    <property type="entry name" value="UBIQUITIN CARBOXYL-TERMINAL HYDROLASE"/>
    <property type="match status" value="1"/>
</dbReference>
<organism evidence="12 13">
    <name type="scientific">Apodospora peruviana</name>
    <dbReference type="NCBI Taxonomy" id="516989"/>
    <lineage>
        <taxon>Eukaryota</taxon>
        <taxon>Fungi</taxon>
        <taxon>Dikarya</taxon>
        <taxon>Ascomycota</taxon>
        <taxon>Pezizomycotina</taxon>
        <taxon>Sordariomycetes</taxon>
        <taxon>Sordariomycetidae</taxon>
        <taxon>Sordariales</taxon>
        <taxon>Lasiosphaeriaceae</taxon>
        <taxon>Apodospora</taxon>
    </lineage>
</organism>
<dbReference type="InterPro" id="IPR041432">
    <property type="entry name" value="UBP13_Znf-UBP_var"/>
</dbReference>
<feature type="compositionally biased region" description="Low complexity" evidence="9">
    <location>
        <begin position="583"/>
        <end position="595"/>
    </location>
</feature>
<evidence type="ECO:0000256" key="2">
    <source>
        <dbReference type="ARBA" id="ARBA00022737"/>
    </source>
</evidence>
<keyword evidence="13" id="KW-1185">Reference proteome</keyword>
<comment type="catalytic activity">
    <reaction evidence="8">
        <text>Thiol-dependent hydrolysis of ester, thioester, amide, peptide and isopeptide bonds formed by the C-terminal Gly of ubiquitin (a 76-residue protein attached to proteins as an intracellular targeting signal).</text>
        <dbReference type="EC" id="3.4.19.12"/>
    </reaction>
</comment>
<evidence type="ECO:0000256" key="8">
    <source>
        <dbReference type="RuleBase" id="RU366025"/>
    </source>
</evidence>
<protein>
    <recommendedName>
        <fullName evidence="8">Ubiquitin carboxyl-terminal hydrolase</fullName>
        <ecNumber evidence="8">3.4.19.12</ecNumber>
    </recommendedName>
</protein>
<sequence length="935" mass="104648">MAASIQICEHVKPENLRTPKYNSSVYREDCTRCFDSIDDEGGLDVCLRCWNGGCTGRNDHSHDHYENFHHPLVLNIRRVRKVIERDEPPLKISKLAIEAETEADRYDNILTVRCLVCGQKELDKTDSRIAPVVDHIMTADAYAKKQEILAWQMDLEPCEHVNKLVEGPVEKFPPLEEHCNNCDLKANLWLCLECGNLGCGRAQVGGADGNSHGMAHYEETGHGVAIKLGSLSEDRVPDIWCYTCNEDRIHNNIMAFLRNKGLNPAHRQSTEKSQIEMNIEQNFGGFNFSMTGGDGTESTPLFGPGLTGLRNLGNTCYFASILQCLFDMPSFQKRFNLPTNGKKKKPAQDLETQLRRMANGLLSGRYSKEDPDVEITEHSSGVRHQKGLAPVMLKHLIGKGHEEFSGMKQQDAQELMQYLLDKISRLKHPSELGGDPAQPMRFVMEQRLQCQECKRVRLKPMVQENVFINVPAEKLPLEDGEEKQKYKPYTLKECLDILTAPEEVEFRCTACPSRSFTKRELFKTFPQVLVVVARKYVTNNFTGQSEKVEVPVIVGDETFGMDDSYFSKGLQPGEEPLPEEAEAAPPQSAPEAAAPKPAPEPTEPAFEPDPELLGTMLSFGFEEGHATRICYEIKNKGGVEAALAWAEDHANDADYTDSLEQVLAKKSVAAEPMEVRTTAGPSAKEQKQREKAEKEEQIDMFMMMLDGQITREQATKAIAKLGGADNAMNWIFSNGVENLDAELAKYPDAQPDADDAESSAEDEDSNGEEQQPAVGNLVPGSDERPALYQLQSIVCHKGPSINSGHYVAFIRKEVDREKIWVLFNDEKVVRAVDAEEMKKTAYVYFFTRESYGAALMDKNDSELLEMLNGVKTKLIAANRKLELELIVELTNVNRKLMDEIRRIRGSSPNPSESESGLDEPPETELSSSVMETELS</sequence>
<dbReference type="SUPFAM" id="SSF57850">
    <property type="entry name" value="RING/U-box"/>
    <property type="match status" value="2"/>
</dbReference>
<comment type="similarity">
    <text evidence="8">Belongs to the peptidase C19 family.</text>
</comment>
<dbReference type="FunFam" id="3.30.40.10:FF:000587">
    <property type="entry name" value="Ubiquitin carboxyl-terminal hydrolase"/>
    <property type="match status" value="1"/>
</dbReference>
<feature type="compositionally biased region" description="Low complexity" evidence="9">
    <location>
        <begin position="905"/>
        <end position="914"/>
    </location>
</feature>
<keyword evidence="1 6" id="KW-0479">Metal-binding</keyword>
<reference evidence="12" key="2">
    <citation type="submission" date="2023-06" db="EMBL/GenBank/DDBJ databases">
        <authorList>
            <consortium name="Lawrence Berkeley National Laboratory"/>
            <person name="Haridas S."/>
            <person name="Hensen N."/>
            <person name="Bonometti L."/>
            <person name="Westerberg I."/>
            <person name="Brannstrom I.O."/>
            <person name="Guillou S."/>
            <person name="Cros-Aarteil S."/>
            <person name="Calhoun S."/>
            <person name="Kuo A."/>
            <person name="Mondo S."/>
            <person name="Pangilinan J."/>
            <person name="Riley R."/>
            <person name="Labutti K."/>
            <person name="Andreopoulos B."/>
            <person name="Lipzen A."/>
            <person name="Chen C."/>
            <person name="Yanf M."/>
            <person name="Daum C."/>
            <person name="Ng V."/>
            <person name="Clum A."/>
            <person name="Steindorff A."/>
            <person name="Ohm R."/>
            <person name="Martin F."/>
            <person name="Silar P."/>
            <person name="Natvig D."/>
            <person name="Lalanne C."/>
            <person name="Gautier V."/>
            <person name="Ament-Velasquez S.L."/>
            <person name="Kruys A."/>
            <person name="Hutchinson M.I."/>
            <person name="Powell A.J."/>
            <person name="Barry K."/>
            <person name="Miller A.N."/>
            <person name="Grigoriev I.V."/>
            <person name="Debuchy R."/>
            <person name="Gladieux P."/>
            <person name="Thoren M.H."/>
            <person name="Johannesson H."/>
        </authorList>
    </citation>
    <scope>NUCLEOTIDE SEQUENCE</scope>
    <source>
        <strain evidence="12">CBS 118394</strain>
    </source>
</reference>
<dbReference type="FunFam" id="3.30.40.10:FF:000396">
    <property type="entry name" value="Ubiquitin carboxyl-terminal hydrolase"/>
    <property type="match status" value="1"/>
</dbReference>
<feature type="domain" description="USP" evidence="10">
    <location>
        <begin position="307"/>
        <end position="849"/>
    </location>
</feature>
<evidence type="ECO:0000256" key="9">
    <source>
        <dbReference type="SAM" id="MobiDB-lite"/>
    </source>
</evidence>
<keyword evidence="8" id="KW-0645">Protease</keyword>
<gene>
    <name evidence="12" type="ORF">B0H66DRAFT_535198</name>
</gene>
<dbReference type="Pfam" id="PF00443">
    <property type="entry name" value="UCH"/>
    <property type="match status" value="1"/>
</dbReference>
<dbReference type="GO" id="GO:0004843">
    <property type="term" value="F:cysteine-type deubiquitinase activity"/>
    <property type="evidence" value="ECO:0007669"/>
    <property type="project" value="UniProtKB-UniRule"/>
</dbReference>
<dbReference type="Gene3D" id="3.90.70.10">
    <property type="entry name" value="Cysteine proteinases"/>
    <property type="match status" value="2"/>
</dbReference>
<dbReference type="PROSITE" id="PS50271">
    <property type="entry name" value="ZF_UBP"/>
    <property type="match status" value="2"/>
</dbReference>
<dbReference type="GO" id="GO:0005634">
    <property type="term" value="C:nucleus"/>
    <property type="evidence" value="ECO:0007669"/>
    <property type="project" value="TreeGrafter"/>
</dbReference>
<feature type="region of interest" description="Disordered" evidence="9">
    <location>
        <begin position="674"/>
        <end position="694"/>
    </location>
</feature>
<dbReference type="PANTHER" id="PTHR24006:SF664">
    <property type="entry name" value="UBIQUITIN CARBOXYL-TERMINAL HYDROLASE"/>
    <property type="match status" value="1"/>
</dbReference>
<dbReference type="Gene3D" id="1.10.8.10">
    <property type="entry name" value="DNA helicase RuvA subunit, C-terminal domain"/>
    <property type="match status" value="1"/>
</dbReference>
<dbReference type="SUPFAM" id="SSF46934">
    <property type="entry name" value="UBA-like"/>
    <property type="match status" value="1"/>
</dbReference>
<evidence type="ECO:0000256" key="5">
    <source>
        <dbReference type="PIRSR" id="PIRSR016308-1"/>
    </source>
</evidence>
<dbReference type="PROSITE" id="PS00972">
    <property type="entry name" value="USP_1"/>
    <property type="match status" value="1"/>
</dbReference>
<evidence type="ECO:0000256" key="7">
    <source>
        <dbReference type="PROSITE-ProRule" id="PRU00502"/>
    </source>
</evidence>
<dbReference type="InterPro" id="IPR028889">
    <property type="entry name" value="USP"/>
</dbReference>
<keyword evidence="2" id="KW-0677">Repeat</keyword>
<reference evidence="12" key="1">
    <citation type="journal article" date="2023" name="Mol. Phylogenet. Evol.">
        <title>Genome-scale phylogeny and comparative genomics of the fungal order Sordariales.</title>
        <authorList>
            <person name="Hensen N."/>
            <person name="Bonometti L."/>
            <person name="Westerberg I."/>
            <person name="Brannstrom I.O."/>
            <person name="Guillou S."/>
            <person name="Cros-Aarteil S."/>
            <person name="Calhoun S."/>
            <person name="Haridas S."/>
            <person name="Kuo A."/>
            <person name="Mondo S."/>
            <person name="Pangilinan J."/>
            <person name="Riley R."/>
            <person name="LaButti K."/>
            <person name="Andreopoulos B."/>
            <person name="Lipzen A."/>
            <person name="Chen C."/>
            <person name="Yan M."/>
            <person name="Daum C."/>
            <person name="Ng V."/>
            <person name="Clum A."/>
            <person name="Steindorff A."/>
            <person name="Ohm R.A."/>
            <person name="Martin F."/>
            <person name="Silar P."/>
            <person name="Natvig D.O."/>
            <person name="Lalanne C."/>
            <person name="Gautier V."/>
            <person name="Ament-Velasquez S.L."/>
            <person name="Kruys A."/>
            <person name="Hutchinson M.I."/>
            <person name="Powell A.J."/>
            <person name="Barry K."/>
            <person name="Miller A.N."/>
            <person name="Grigoriev I.V."/>
            <person name="Debuchy R."/>
            <person name="Gladieux P."/>
            <person name="Hiltunen Thoren M."/>
            <person name="Johannesson H."/>
        </authorList>
    </citation>
    <scope>NUCLEOTIDE SEQUENCE</scope>
    <source>
        <strain evidence="12">CBS 118394</strain>
    </source>
</reference>
<dbReference type="GO" id="GO:0005829">
    <property type="term" value="C:cytosol"/>
    <property type="evidence" value="ECO:0007669"/>
    <property type="project" value="TreeGrafter"/>
</dbReference>
<feature type="domain" description="UBP-type" evidence="11">
    <location>
        <begin position="1"/>
        <end position="112"/>
    </location>
</feature>
<feature type="binding site" evidence="6">
    <location>
        <position position="182"/>
    </location>
    <ligand>
        <name>Zn(2+)</name>
        <dbReference type="ChEBI" id="CHEBI:29105"/>
    </ligand>
</feature>
<feature type="region of interest" description="Disordered" evidence="9">
    <location>
        <begin position="903"/>
        <end position="935"/>
    </location>
</feature>
<feature type="region of interest" description="Disordered" evidence="9">
    <location>
        <begin position="564"/>
        <end position="612"/>
    </location>
</feature>
<dbReference type="Proteomes" id="UP001283341">
    <property type="component" value="Unassembled WGS sequence"/>
</dbReference>
<dbReference type="PROSITE" id="PS50235">
    <property type="entry name" value="USP_3"/>
    <property type="match status" value="1"/>
</dbReference>
<dbReference type="InterPro" id="IPR018200">
    <property type="entry name" value="USP_CS"/>
</dbReference>
<dbReference type="GO" id="GO:0008270">
    <property type="term" value="F:zinc ion binding"/>
    <property type="evidence" value="ECO:0007669"/>
    <property type="project" value="UniProtKB-KW"/>
</dbReference>
<dbReference type="InterPro" id="IPR050164">
    <property type="entry name" value="Peptidase_C19"/>
</dbReference>
<dbReference type="PIRSF" id="PIRSF016308">
    <property type="entry name" value="UBP"/>
    <property type="match status" value="1"/>
</dbReference>
<feature type="compositionally biased region" description="Acidic residues" evidence="9">
    <location>
        <begin position="751"/>
        <end position="767"/>
    </location>
</feature>
<feature type="binding site" evidence="6">
    <location>
        <position position="199"/>
    </location>
    <ligand>
        <name>Zn(2+)</name>
        <dbReference type="ChEBI" id="CHEBI:29105"/>
    </ligand>
</feature>
<evidence type="ECO:0000313" key="13">
    <source>
        <dbReference type="Proteomes" id="UP001283341"/>
    </source>
</evidence>
<dbReference type="Pfam" id="PF17807">
    <property type="entry name" value="zf-UBP_var"/>
    <property type="match status" value="1"/>
</dbReference>
<evidence type="ECO:0000256" key="6">
    <source>
        <dbReference type="PIRSR" id="PIRSR016308-3"/>
    </source>
</evidence>
<dbReference type="PROSITE" id="PS00973">
    <property type="entry name" value="USP_2"/>
    <property type="match status" value="1"/>
</dbReference>
<dbReference type="InterPro" id="IPR013083">
    <property type="entry name" value="Znf_RING/FYVE/PHD"/>
</dbReference>
<feature type="binding site" evidence="6">
    <location>
        <position position="212"/>
    </location>
    <ligand>
        <name>Zn(2+)</name>
        <dbReference type="ChEBI" id="CHEBI:29105"/>
    </ligand>
</feature>
<feature type="binding site" evidence="6">
    <location>
        <position position="179"/>
    </location>
    <ligand>
        <name>Zn(2+)</name>
        <dbReference type="ChEBI" id="CHEBI:29105"/>
    </ligand>
</feature>
<evidence type="ECO:0000259" key="10">
    <source>
        <dbReference type="PROSITE" id="PS50235"/>
    </source>
</evidence>
<dbReference type="GO" id="GO:0016579">
    <property type="term" value="P:protein deubiquitination"/>
    <property type="evidence" value="ECO:0007669"/>
    <property type="project" value="InterPro"/>
</dbReference>
<comment type="caution">
    <text evidence="12">The sequence shown here is derived from an EMBL/GenBank/DDBJ whole genome shotgun (WGS) entry which is preliminary data.</text>
</comment>
<feature type="active site" description="Nucleophile" evidence="5">
    <location>
        <position position="316"/>
    </location>
</feature>
<keyword evidence="4 6" id="KW-0862">Zinc</keyword>
<dbReference type="SUPFAM" id="SSF54001">
    <property type="entry name" value="Cysteine proteinases"/>
    <property type="match status" value="1"/>
</dbReference>
<feature type="domain" description="UBP-type" evidence="11">
    <location>
        <begin position="156"/>
        <end position="264"/>
    </location>
</feature>
<dbReference type="EMBL" id="JAUEDM010000005">
    <property type="protein sequence ID" value="KAK3316960.1"/>
    <property type="molecule type" value="Genomic_DNA"/>
</dbReference>